<accession>A0A6C0GL96</accession>
<reference evidence="2 3" key="1">
    <citation type="submission" date="2020-01" db="EMBL/GenBank/DDBJ databases">
        <authorList>
            <person name="Kim M.K."/>
        </authorList>
    </citation>
    <scope>NUCLEOTIDE SEQUENCE [LARGE SCALE GENOMIC DNA]</scope>
    <source>
        <strain evidence="2 3">172606-1</strain>
    </source>
</reference>
<dbReference type="AlphaFoldDB" id="A0A6C0GL96"/>
<feature type="transmembrane region" description="Helical" evidence="1">
    <location>
        <begin position="67"/>
        <end position="88"/>
    </location>
</feature>
<dbReference type="EMBL" id="CP048222">
    <property type="protein sequence ID" value="QHT68785.1"/>
    <property type="molecule type" value="Genomic_DNA"/>
</dbReference>
<feature type="transmembrane region" description="Helical" evidence="1">
    <location>
        <begin position="21"/>
        <end position="47"/>
    </location>
</feature>
<sequence>MLTLETQQTTNKTFVHTLIRWTTASFIGFTFFSYGTAMMDYFLVYPSRLIVGEKEFVAYHALLEERIVPISVIPFGLLTVLNILLFWFRPASLPRKLVWASFICLLLDWVSTILVQIPINLQLNLGKDEYLIRYIMETNWVRVALESAQAMIALLVLGNIIPGNNARRDNF</sequence>
<keyword evidence="1" id="KW-1133">Transmembrane helix</keyword>
<evidence type="ECO:0000313" key="3">
    <source>
        <dbReference type="Proteomes" id="UP000480178"/>
    </source>
</evidence>
<organism evidence="2 3">
    <name type="scientific">Rhodocytophaga rosea</name>
    <dbReference type="NCBI Taxonomy" id="2704465"/>
    <lineage>
        <taxon>Bacteria</taxon>
        <taxon>Pseudomonadati</taxon>
        <taxon>Bacteroidota</taxon>
        <taxon>Cytophagia</taxon>
        <taxon>Cytophagales</taxon>
        <taxon>Rhodocytophagaceae</taxon>
        <taxon>Rhodocytophaga</taxon>
    </lineage>
</organism>
<proteinExistence type="predicted"/>
<evidence type="ECO:0008006" key="4">
    <source>
        <dbReference type="Google" id="ProtNLM"/>
    </source>
</evidence>
<feature type="transmembrane region" description="Helical" evidence="1">
    <location>
        <begin position="97"/>
        <end position="119"/>
    </location>
</feature>
<evidence type="ECO:0000256" key="1">
    <source>
        <dbReference type="SAM" id="Phobius"/>
    </source>
</evidence>
<dbReference type="KEGG" id="rhoz:GXP67_20090"/>
<keyword evidence="1" id="KW-0472">Membrane</keyword>
<gene>
    <name evidence="2" type="ORF">GXP67_20090</name>
</gene>
<feature type="transmembrane region" description="Helical" evidence="1">
    <location>
        <begin position="139"/>
        <end position="161"/>
    </location>
</feature>
<protein>
    <recommendedName>
        <fullName evidence="4">DUF1772 domain-containing protein</fullName>
    </recommendedName>
</protein>
<dbReference type="Proteomes" id="UP000480178">
    <property type="component" value="Chromosome"/>
</dbReference>
<keyword evidence="1" id="KW-0812">Transmembrane</keyword>
<name>A0A6C0GL96_9BACT</name>
<dbReference type="RefSeq" id="WP_162444790.1">
    <property type="nucleotide sequence ID" value="NZ_CP048222.1"/>
</dbReference>
<keyword evidence="3" id="KW-1185">Reference proteome</keyword>
<evidence type="ECO:0000313" key="2">
    <source>
        <dbReference type="EMBL" id="QHT68785.1"/>
    </source>
</evidence>